<comment type="caution">
    <text evidence="1">The sequence shown here is derived from an EMBL/GenBank/DDBJ whole genome shotgun (WGS) entry which is preliminary data.</text>
</comment>
<reference evidence="1 2" key="1">
    <citation type="journal article" date="2018" name="Front. Plant Sci.">
        <title>Red Clover (Trifolium pratense) and Zigzag Clover (T. medium) - A Picture of Genomic Similarities and Differences.</title>
        <authorList>
            <person name="Dluhosova J."/>
            <person name="Istvanek J."/>
            <person name="Nedelnik J."/>
            <person name="Repkova J."/>
        </authorList>
    </citation>
    <scope>NUCLEOTIDE SEQUENCE [LARGE SCALE GENOMIC DNA]</scope>
    <source>
        <strain evidence="2">cv. 10/8</strain>
        <tissue evidence="1">Leaf</tissue>
    </source>
</reference>
<evidence type="ECO:0000313" key="2">
    <source>
        <dbReference type="Proteomes" id="UP000265520"/>
    </source>
</evidence>
<name>A0A392V0T0_9FABA</name>
<organism evidence="1 2">
    <name type="scientific">Trifolium medium</name>
    <dbReference type="NCBI Taxonomy" id="97028"/>
    <lineage>
        <taxon>Eukaryota</taxon>
        <taxon>Viridiplantae</taxon>
        <taxon>Streptophyta</taxon>
        <taxon>Embryophyta</taxon>
        <taxon>Tracheophyta</taxon>
        <taxon>Spermatophyta</taxon>
        <taxon>Magnoliopsida</taxon>
        <taxon>eudicotyledons</taxon>
        <taxon>Gunneridae</taxon>
        <taxon>Pentapetalae</taxon>
        <taxon>rosids</taxon>
        <taxon>fabids</taxon>
        <taxon>Fabales</taxon>
        <taxon>Fabaceae</taxon>
        <taxon>Papilionoideae</taxon>
        <taxon>50 kb inversion clade</taxon>
        <taxon>NPAAA clade</taxon>
        <taxon>Hologalegina</taxon>
        <taxon>IRL clade</taxon>
        <taxon>Trifolieae</taxon>
        <taxon>Trifolium</taxon>
    </lineage>
</organism>
<sequence>MQGGNDQISSTGNSILCHEYISPPGLHNQRYRECCGCLENLKQELL</sequence>
<accession>A0A392V0T0</accession>
<dbReference type="Proteomes" id="UP000265520">
    <property type="component" value="Unassembled WGS sequence"/>
</dbReference>
<proteinExistence type="predicted"/>
<dbReference type="AlphaFoldDB" id="A0A392V0T0"/>
<keyword evidence="2" id="KW-1185">Reference proteome</keyword>
<protein>
    <submittedName>
        <fullName evidence="1">Uncharacterized protein</fullName>
    </submittedName>
</protein>
<feature type="non-terminal residue" evidence="1">
    <location>
        <position position="46"/>
    </location>
</feature>
<evidence type="ECO:0000313" key="1">
    <source>
        <dbReference type="EMBL" id="MCI81866.1"/>
    </source>
</evidence>
<dbReference type="EMBL" id="LXQA011029599">
    <property type="protein sequence ID" value="MCI81866.1"/>
    <property type="molecule type" value="Genomic_DNA"/>
</dbReference>